<dbReference type="AlphaFoldDB" id="A0A0D7B9V5"/>
<keyword evidence="1" id="KW-0472">Membrane</keyword>
<feature type="transmembrane region" description="Helical" evidence="1">
    <location>
        <begin position="55"/>
        <end position="74"/>
    </location>
</feature>
<evidence type="ECO:0008006" key="4">
    <source>
        <dbReference type="Google" id="ProtNLM"/>
    </source>
</evidence>
<evidence type="ECO:0000256" key="1">
    <source>
        <dbReference type="SAM" id="Phobius"/>
    </source>
</evidence>
<dbReference type="Proteomes" id="UP000054007">
    <property type="component" value="Unassembled WGS sequence"/>
</dbReference>
<protein>
    <recommendedName>
        <fullName evidence="4">Chitin synthase export chaperone</fullName>
    </recommendedName>
</protein>
<organism evidence="2 3">
    <name type="scientific">Cylindrobasidium torrendii FP15055 ss-10</name>
    <dbReference type="NCBI Taxonomy" id="1314674"/>
    <lineage>
        <taxon>Eukaryota</taxon>
        <taxon>Fungi</taxon>
        <taxon>Dikarya</taxon>
        <taxon>Basidiomycota</taxon>
        <taxon>Agaricomycotina</taxon>
        <taxon>Agaricomycetes</taxon>
        <taxon>Agaricomycetidae</taxon>
        <taxon>Agaricales</taxon>
        <taxon>Marasmiineae</taxon>
        <taxon>Physalacriaceae</taxon>
        <taxon>Cylindrobasidium</taxon>
    </lineage>
</organism>
<feature type="transmembrane region" description="Helical" evidence="1">
    <location>
        <begin position="142"/>
        <end position="164"/>
    </location>
</feature>
<evidence type="ECO:0000313" key="2">
    <source>
        <dbReference type="EMBL" id="KIY67292.1"/>
    </source>
</evidence>
<name>A0A0D7B9V5_9AGAR</name>
<feature type="transmembrane region" description="Helical" evidence="1">
    <location>
        <begin position="184"/>
        <end position="205"/>
    </location>
</feature>
<feature type="transmembrane region" description="Helical" evidence="1">
    <location>
        <begin position="117"/>
        <end position="135"/>
    </location>
</feature>
<gene>
    <name evidence="2" type="ORF">CYLTODRAFT_490782</name>
</gene>
<keyword evidence="3" id="KW-1185">Reference proteome</keyword>
<keyword evidence="1" id="KW-1133">Transmembrane helix</keyword>
<dbReference type="EMBL" id="KN880530">
    <property type="protein sequence ID" value="KIY67292.1"/>
    <property type="molecule type" value="Genomic_DNA"/>
</dbReference>
<evidence type="ECO:0000313" key="3">
    <source>
        <dbReference type="Proteomes" id="UP000054007"/>
    </source>
</evidence>
<proteinExistence type="predicted"/>
<reference evidence="2 3" key="1">
    <citation type="journal article" date="2015" name="Fungal Genet. Biol.">
        <title>Evolution of novel wood decay mechanisms in Agaricales revealed by the genome sequences of Fistulina hepatica and Cylindrobasidium torrendii.</title>
        <authorList>
            <person name="Floudas D."/>
            <person name="Held B.W."/>
            <person name="Riley R."/>
            <person name="Nagy L.G."/>
            <person name="Koehler G."/>
            <person name="Ransdell A.S."/>
            <person name="Younus H."/>
            <person name="Chow J."/>
            <person name="Chiniquy J."/>
            <person name="Lipzen A."/>
            <person name="Tritt A."/>
            <person name="Sun H."/>
            <person name="Haridas S."/>
            <person name="LaButti K."/>
            <person name="Ohm R.A."/>
            <person name="Kues U."/>
            <person name="Blanchette R.A."/>
            <person name="Grigoriev I.V."/>
            <person name="Minto R.E."/>
            <person name="Hibbett D.S."/>
        </authorList>
    </citation>
    <scope>NUCLEOTIDE SEQUENCE [LARGE SCALE GENOMIC DNA]</scope>
    <source>
        <strain evidence="2 3">FP15055 ss-10</strain>
    </source>
</reference>
<sequence>MVLGDRNEVCDKERMFMVNGTLLYVLLFGVYTLISGKAAVAYFKTKRAAAAKSDALSSFLPSIPATSVLLMYSFSFVGFLTHWFTAAQTFGAYGADKRFPCEGGLGPQRWVLNAVDFELSLVLTTLLLAYGLWVSSPQSKKLAIFPIVLTVAQFGLIVAEFVVLPSTEGWNPGFTVYQSAGFAPLSNIFSVVVMSLGVIAALYTVMVSQKTIPITLLAAMSAQIAVSAVDKEYTGSVLAIALKFVLNVLPCLTLLKEAEEEGGAIQL</sequence>
<accession>A0A0D7B9V5</accession>
<feature type="transmembrane region" description="Helical" evidence="1">
    <location>
        <begin position="22"/>
        <end position="43"/>
    </location>
</feature>
<keyword evidence="1" id="KW-0812">Transmembrane</keyword>